<protein>
    <submittedName>
        <fullName evidence="1">Uncharacterized protein</fullName>
    </submittedName>
</protein>
<dbReference type="EMBL" id="QKTX01000029">
    <property type="protein sequence ID" value="PZV76010.1"/>
    <property type="molecule type" value="Genomic_DNA"/>
</dbReference>
<evidence type="ECO:0000313" key="1">
    <source>
        <dbReference type="EMBL" id="PZV76010.1"/>
    </source>
</evidence>
<reference evidence="1 2" key="1">
    <citation type="submission" date="2018-06" db="EMBL/GenBank/DDBJ databases">
        <title>Genomic Encyclopedia of Archaeal and Bacterial Type Strains, Phase II (KMG-II): from individual species to whole genera.</title>
        <authorList>
            <person name="Goeker M."/>
        </authorList>
    </citation>
    <scope>NUCLEOTIDE SEQUENCE [LARGE SCALE GENOMIC DNA]</scope>
    <source>
        <strain evidence="1 2">T4</strain>
    </source>
</reference>
<keyword evidence="2" id="KW-1185">Reference proteome</keyword>
<dbReference type="Proteomes" id="UP000248917">
    <property type="component" value="Unassembled WGS sequence"/>
</dbReference>
<evidence type="ECO:0000313" key="2">
    <source>
        <dbReference type="Proteomes" id="UP000248917"/>
    </source>
</evidence>
<comment type="caution">
    <text evidence="1">The sequence shown here is derived from an EMBL/GenBank/DDBJ whole genome shotgun (WGS) entry which is preliminary data.</text>
</comment>
<sequence>MIIGSDCKSDPAEITNLVLQSKTLQGIGLSGSYWYEDVHNLFKENPWRVINGIANLAYIDNEAWYKKTRVGPPARVLRLKGLFG</sequence>
<gene>
    <name evidence="1" type="ORF">CLV31_1296</name>
</gene>
<dbReference type="AlphaFoldDB" id="A0A326RJQ3"/>
<proteinExistence type="predicted"/>
<accession>A0A326RJQ3</accession>
<organism evidence="1 2">
    <name type="scientific">Algoriphagus aquaeductus</name>
    <dbReference type="NCBI Taxonomy" id="475299"/>
    <lineage>
        <taxon>Bacteria</taxon>
        <taxon>Pseudomonadati</taxon>
        <taxon>Bacteroidota</taxon>
        <taxon>Cytophagia</taxon>
        <taxon>Cytophagales</taxon>
        <taxon>Cyclobacteriaceae</taxon>
        <taxon>Algoriphagus</taxon>
    </lineage>
</organism>
<name>A0A326RJQ3_9BACT</name>